<dbReference type="Gene3D" id="3.30.40.10">
    <property type="entry name" value="Zinc/RING finger domain, C3HC4 (zinc finger)"/>
    <property type="match status" value="1"/>
</dbReference>
<feature type="region of interest" description="Disordered" evidence="2">
    <location>
        <begin position="281"/>
        <end position="336"/>
    </location>
</feature>
<feature type="region of interest" description="Disordered" evidence="2">
    <location>
        <begin position="417"/>
        <end position="438"/>
    </location>
</feature>
<keyword evidence="3" id="KW-1133">Transmembrane helix</keyword>
<dbReference type="GO" id="GO:0006511">
    <property type="term" value="P:ubiquitin-dependent protein catabolic process"/>
    <property type="evidence" value="ECO:0007669"/>
    <property type="project" value="TreeGrafter"/>
</dbReference>
<dbReference type="InterPro" id="IPR013083">
    <property type="entry name" value="Znf_RING/FYVE/PHD"/>
</dbReference>
<dbReference type="PANTHER" id="PTHR22765:SF416">
    <property type="entry name" value="E3 UBIQUITIN-PROTEIN LIGASE GODZILLA"/>
    <property type="match status" value="1"/>
</dbReference>
<dbReference type="SMART" id="SM00184">
    <property type="entry name" value="RING"/>
    <property type="match status" value="1"/>
</dbReference>
<dbReference type="GO" id="GO:0005737">
    <property type="term" value="C:cytoplasm"/>
    <property type="evidence" value="ECO:0007669"/>
    <property type="project" value="TreeGrafter"/>
</dbReference>
<organism evidence="5 6">
    <name type="scientific">Ramalina farinacea</name>
    <dbReference type="NCBI Taxonomy" id="258253"/>
    <lineage>
        <taxon>Eukaryota</taxon>
        <taxon>Fungi</taxon>
        <taxon>Dikarya</taxon>
        <taxon>Ascomycota</taxon>
        <taxon>Pezizomycotina</taxon>
        <taxon>Lecanoromycetes</taxon>
        <taxon>OSLEUM clade</taxon>
        <taxon>Lecanoromycetidae</taxon>
        <taxon>Lecanorales</taxon>
        <taxon>Lecanorineae</taxon>
        <taxon>Ramalinaceae</taxon>
        <taxon>Ramalina</taxon>
    </lineage>
</organism>
<protein>
    <recommendedName>
        <fullName evidence="4">RING-type domain-containing protein</fullName>
    </recommendedName>
</protein>
<proteinExistence type="predicted"/>
<dbReference type="PANTHER" id="PTHR22765">
    <property type="entry name" value="RING FINGER AND PROTEASE ASSOCIATED DOMAIN-CONTAINING"/>
    <property type="match status" value="1"/>
</dbReference>
<keyword evidence="6" id="KW-1185">Reference proteome</keyword>
<evidence type="ECO:0000313" key="6">
    <source>
        <dbReference type="Proteomes" id="UP001161017"/>
    </source>
</evidence>
<feature type="compositionally biased region" description="Polar residues" evidence="2">
    <location>
        <begin position="298"/>
        <end position="322"/>
    </location>
</feature>
<gene>
    <name evidence="5" type="ORF">OHK93_001547</name>
</gene>
<evidence type="ECO:0000256" key="2">
    <source>
        <dbReference type="SAM" id="MobiDB-lite"/>
    </source>
</evidence>
<dbReference type="SUPFAM" id="SSF57850">
    <property type="entry name" value="RING/U-box"/>
    <property type="match status" value="1"/>
</dbReference>
<feature type="compositionally biased region" description="Low complexity" evidence="2">
    <location>
        <begin position="508"/>
        <end position="536"/>
    </location>
</feature>
<dbReference type="InterPro" id="IPR051826">
    <property type="entry name" value="E3_ubiquitin-ligase_domain"/>
</dbReference>
<keyword evidence="3" id="KW-0472">Membrane</keyword>
<dbReference type="CDD" id="cd16473">
    <property type="entry name" value="RING-H2_RNF103"/>
    <property type="match status" value="1"/>
</dbReference>
<keyword evidence="1" id="KW-0863">Zinc-finger</keyword>
<feature type="transmembrane region" description="Helical" evidence="3">
    <location>
        <begin position="220"/>
        <end position="245"/>
    </location>
</feature>
<dbReference type="Pfam" id="PF13639">
    <property type="entry name" value="zf-RING_2"/>
    <property type="match status" value="1"/>
</dbReference>
<evidence type="ECO:0000313" key="5">
    <source>
        <dbReference type="EMBL" id="MDI1490347.1"/>
    </source>
</evidence>
<dbReference type="InterPro" id="IPR001841">
    <property type="entry name" value="Znf_RING"/>
</dbReference>
<keyword evidence="3" id="KW-0812">Transmembrane</keyword>
<dbReference type="PROSITE" id="PS50089">
    <property type="entry name" value="ZF_RING_2"/>
    <property type="match status" value="1"/>
</dbReference>
<dbReference type="GO" id="GO:0061630">
    <property type="term" value="F:ubiquitin protein ligase activity"/>
    <property type="evidence" value="ECO:0007669"/>
    <property type="project" value="TreeGrafter"/>
</dbReference>
<dbReference type="AlphaFoldDB" id="A0AA43QPT2"/>
<evidence type="ECO:0000256" key="1">
    <source>
        <dbReference type="PROSITE-ProRule" id="PRU00175"/>
    </source>
</evidence>
<comment type="caution">
    <text evidence="5">The sequence shown here is derived from an EMBL/GenBank/DDBJ whole genome shotgun (WGS) entry which is preliminary data.</text>
</comment>
<accession>A0AA43QPT2</accession>
<evidence type="ECO:0000256" key="3">
    <source>
        <dbReference type="SAM" id="Phobius"/>
    </source>
</evidence>
<sequence length="604" mass="65220">MAAQNVDTFVIGFSDPAIPNPDPIRSRVNVSQAFDLSINNVVTLSTNTANGNDDIAGLLYVPTLSPTDPCANASKQYVPNNVTRLENLPPTQYQYKYTAFAPWFSAECTKSYLAAIVPPNIITSFIFYQPSSNTDASPPGPSDPTWGLQDGGSWKKNNPFPVYAIPGSNGAFFMQQLAQYSGNTSQAPNSDLLSKEFSPSDYIRVFSTFTTASGTSLPTLWAFLLIVLGVVLVLVAITSFAMHFIQRRARRDLQRRLQNGEVPLEWLGIKAPRMTQEDVDALPLGPYIPNENKPTLPLNDNSESTTAPASPQKGSTAQQKDGTIQPPPSAATSPQDYNQPTCPICLEDYIPHSTRVRSLPCHHIYHPDCIDRYLLRTSSLCPICKTKVVPPSHGIGRVALPRINNTMVRRERYARRLAQRTDQPSGGGNGYGEPQSLVPFSGSGGFRRWVRRVPGVGFVGTALLAREPNPSTAATAGEGPQRRQQPTESQIEMGAIGSSSRPNQRPFAGTAAAADNAAPSSPNGAAAEQNNAAAPVPDAPPPADAESRREWARRRASALLGRHPGPNDNDDSAAVADQITAAEPDEARRPGWRKAVGKAFPGFR</sequence>
<dbReference type="Proteomes" id="UP001161017">
    <property type="component" value="Unassembled WGS sequence"/>
</dbReference>
<dbReference type="GO" id="GO:0008270">
    <property type="term" value="F:zinc ion binding"/>
    <property type="evidence" value="ECO:0007669"/>
    <property type="project" value="UniProtKB-KW"/>
</dbReference>
<name>A0AA43QPT2_9LECA</name>
<feature type="domain" description="RING-type" evidence="4">
    <location>
        <begin position="342"/>
        <end position="385"/>
    </location>
</feature>
<dbReference type="EMBL" id="JAPUFD010000011">
    <property type="protein sequence ID" value="MDI1490347.1"/>
    <property type="molecule type" value="Genomic_DNA"/>
</dbReference>
<keyword evidence="1" id="KW-0862">Zinc</keyword>
<keyword evidence="1" id="KW-0479">Metal-binding</keyword>
<feature type="region of interest" description="Disordered" evidence="2">
    <location>
        <begin position="467"/>
        <end position="604"/>
    </location>
</feature>
<reference evidence="5" key="1">
    <citation type="journal article" date="2023" name="Genome Biol. Evol.">
        <title>First Whole Genome Sequence and Flow Cytometry Genome Size Data for the Lichen-Forming Fungus Ramalina farinacea (Ascomycota).</title>
        <authorList>
            <person name="Llewellyn T."/>
            <person name="Mian S."/>
            <person name="Hill R."/>
            <person name="Leitch I.J."/>
            <person name="Gaya E."/>
        </authorList>
    </citation>
    <scope>NUCLEOTIDE SEQUENCE</scope>
    <source>
        <strain evidence="5">LIQ254RAFAR</strain>
    </source>
</reference>
<evidence type="ECO:0000259" key="4">
    <source>
        <dbReference type="PROSITE" id="PS50089"/>
    </source>
</evidence>